<feature type="transmembrane region" description="Helical" evidence="1">
    <location>
        <begin position="12"/>
        <end position="30"/>
    </location>
</feature>
<sequence>MKGYYKNDMLKFIAAFFMIIDHVGAIFFENLVILRYLGRIAFPIFAFYVAMGFFWTSDFKKYISRILIFAVIAQIPYAFFSFILTDNYYGMNILFTFFIALFALYFFKRKNYSISVLIIVLCEVIQALTLIKFDYGVYGILMVFAFYIFKDDKIHRNLSIFCLTIAYIFTIYLPLGIPFYYSFIHRQMFCVLALPLIDLNYKTKILLPRYFFYIFYPAHIAIIVFVYFILS</sequence>
<keyword evidence="1" id="KW-1133">Transmembrane helix</keyword>
<protein>
    <submittedName>
        <fullName evidence="2">Conjugal transfer protein TraX</fullName>
    </submittedName>
</protein>
<dbReference type="Proteomes" id="UP000440004">
    <property type="component" value="Unassembled WGS sequence"/>
</dbReference>
<keyword evidence="1" id="KW-0472">Membrane</keyword>
<keyword evidence="1" id="KW-0812">Transmembrane</keyword>
<name>A0A6A7KCL6_9FIRM</name>
<evidence type="ECO:0000313" key="3">
    <source>
        <dbReference type="Proteomes" id="UP000440004"/>
    </source>
</evidence>
<evidence type="ECO:0000313" key="2">
    <source>
        <dbReference type="EMBL" id="MPW27095.1"/>
    </source>
</evidence>
<dbReference type="RefSeq" id="WP_152806486.1">
    <property type="nucleotide sequence ID" value="NZ_WHNX01000039.1"/>
</dbReference>
<evidence type="ECO:0000256" key="1">
    <source>
        <dbReference type="SAM" id="Phobius"/>
    </source>
</evidence>
<accession>A0A6A7KCL6</accession>
<gene>
    <name evidence="2" type="ORF">GC105_15035</name>
</gene>
<proteinExistence type="predicted"/>
<dbReference type="Pfam" id="PF05857">
    <property type="entry name" value="TraX"/>
    <property type="match status" value="1"/>
</dbReference>
<feature type="transmembrane region" description="Helical" evidence="1">
    <location>
        <begin position="62"/>
        <end position="83"/>
    </location>
</feature>
<keyword evidence="3" id="KW-1185">Reference proteome</keyword>
<comment type="caution">
    <text evidence="2">The sequence shown here is derived from an EMBL/GenBank/DDBJ whole genome shotgun (WGS) entry which is preliminary data.</text>
</comment>
<feature type="transmembrane region" description="Helical" evidence="1">
    <location>
        <begin position="89"/>
        <end position="107"/>
    </location>
</feature>
<feature type="transmembrane region" description="Helical" evidence="1">
    <location>
        <begin position="157"/>
        <end position="177"/>
    </location>
</feature>
<feature type="transmembrane region" description="Helical" evidence="1">
    <location>
        <begin position="36"/>
        <end position="55"/>
    </location>
</feature>
<dbReference type="AlphaFoldDB" id="A0A6A7KCL6"/>
<reference evidence="2 3" key="1">
    <citation type="submission" date="2019-10" db="EMBL/GenBank/DDBJ databases">
        <title>Alkalibaculum tamaniensis sp.nov., a new alkaliphilic acetogen, isolated on methoxylated aromatics from a mud volcano.</title>
        <authorList>
            <person name="Khomyakova M.A."/>
            <person name="Merkel A.Y."/>
            <person name="Bonch-Osmolovskaya E.A."/>
            <person name="Slobodkin A.I."/>
        </authorList>
    </citation>
    <scope>NUCLEOTIDE SEQUENCE [LARGE SCALE GENOMIC DNA]</scope>
    <source>
        <strain evidence="2 3">M08DMB</strain>
    </source>
</reference>
<dbReference type="InterPro" id="IPR008875">
    <property type="entry name" value="TraX"/>
</dbReference>
<feature type="transmembrane region" description="Helical" evidence="1">
    <location>
        <begin position="135"/>
        <end position="150"/>
    </location>
</feature>
<feature type="transmembrane region" description="Helical" evidence="1">
    <location>
        <begin position="210"/>
        <end position="230"/>
    </location>
</feature>
<dbReference type="EMBL" id="WHNX01000039">
    <property type="protein sequence ID" value="MPW27095.1"/>
    <property type="molecule type" value="Genomic_DNA"/>
</dbReference>
<organism evidence="2 3">
    <name type="scientific">Alkalibaculum sporogenes</name>
    <dbReference type="NCBI Taxonomy" id="2655001"/>
    <lineage>
        <taxon>Bacteria</taxon>
        <taxon>Bacillati</taxon>
        <taxon>Bacillota</taxon>
        <taxon>Clostridia</taxon>
        <taxon>Eubacteriales</taxon>
        <taxon>Eubacteriaceae</taxon>
        <taxon>Alkalibaculum</taxon>
    </lineage>
</organism>